<reference evidence="2 3" key="1">
    <citation type="submission" date="2016-03" db="EMBL/GenBank/DDBJ databases">
        <title>Choanephora cucurbitarum.</title>
        <authorList>
            <person name="Min B."/>
            <person name="Park H."/>
            <person name="Park J.-H."/>
            <person name="Shin H.-D."/>
            <person name="Choi I.-G."/>
        </authorList>
    </citation>
    <scope>NUCLEOTIDE SEQUENCE [LARGE SCALE GENOMIC DNA]</scope>
    <source>
        <strain evidence="2 3">KUS-F28377</strain>
    </source>
</reference>
<evidence type="ECO:0000313" key="2">
    <source>
        <dbReference type="EMBL" id="OBZ81887.1"/>
    </source>
</evidence>
<dbReference type="OrthoDB" id="2250719at2759"/>
<sequence>MKDWEEEEEEAVKKMVKILTHRHLWILGEDRPELDAQAFSFLTVELLKSSLKKRKRDEKEKQEELEKEEQQDKEEEQQEKEEQKSASSSTLNASMTTATITTNDNAETVGDNWLLCDYNISGRFDELRTRAMDRYNSNKNTISCLDKLLLNHIMFVSESHTKSTLKFFPERVRSMIFESSKQEVRAIPSLVNEWVSDLNKIIRNGAQKEKKSKTAFKHTDVLQKALKAKAWEFEREAREKEDEELAIYASILSHISKKVMRWSSDKLGETTFIHNKLTDVLDCVFGSLNAAMFHYEMQDKFLSNICLKPDYLLTLRTSDGENLELYTMEAKVPEAHKGDVDFVKTSIMLKYMLDELISRGCSPEEAMVFGTLLRGNQIFQYQMSLRHSGIYMMQEVFVGFLPTSSKEIDRLVSLVPMMMDIMATFDKQAEMLEALPSKRKDHPFQRPTAFKLKIKGE</sequence>
<dbReference type="EMBL" id="LUGH01001019">
    <property type="protein sequence ID" value="OBZ81887.1"/>
    <property type="molecule type" value="Genomic_DNA"/>
</dbReference>
<feature type="compositionally biased region" description="Polar residues" evidence="1">
    <location>
        <begin position="85"/>
        <end position="97"/>
    </location>
</feature>
<feature type="region of interest" description="Disordered" evidence="1">
    <location>
        <begin position="52"/>
        <end position="97"/>
    </location>
</feature>
<dbReference type="Proteomes" id="UP000093000">
    <property type="component" value="Unassembled WGS sequence"/>
</dbReference>
<protein>
    <submittedName>
        <fullName evidence="2">Uncharacterized protein</fullName>
    </submittedName>
</protein>
<proteinExistence type="predicted"/>
<organism evidence="2 3">
    <name type="scientific">Choanephora cucurbitarum</name>
    <dbReference type="NCBI Taxonomy" id="101091"/>
    <lineage>
        <taxon>Eukaryota</taxon>
        <taxon>Fungi</taxon>
        <taxon>Fungi incertae sedis</taxon>
        <taxon>Mucoromycota</taxon>
        <taxon>Mucoromycotina</taxon>
        <taxon>Mucoromycetes</taxon>
        <taxon>Mucorales</taxon>
        <taxon>Mucorineae</taxon>
        <taxon>Choanephoraceae</taxon>
        <taxon>Choanephoroideae</taxon>
        <taxon>Choanephora</taxon>
    </lineage>
</organism>
<gene>
    <name evidence="2" type="ORF">A0J61_10064</name>
</gene>
<evidence type="ECO:0000256" key="1">
    <source>
        <dbReference type="SAM" id="MobiDB-lite"/>
    </source>
</evidence>
<dbReference type="AlphaFoldDB" id="A0A1C7MYH7"/>
<keyword evidence="3" id="KW-1185">Reference proteome</keyword>
<evidence type="ECO:0000313" key="3">
    <source>
        <dbReference type="Proteomes" id="UP000093000"/>
    </source>
</evidence>
<name>A0A1C7MYH7_9FUNG</name>
<accession>A0A1C7MYH7</accession>
<feature type="compositionally biased region" description="Basic and acidic residues" evidence="1">
    <location>
        <begin position="57"/>
        <end position="70"/>
    </location>
</feature>
<comment type="caution">
    <text evidence="2">The sequence shown here is derived from an EMBL/GenBank/DDBJ whole genome shotgun (WGS) entry which is preliminary data.</text>
</comment>
<dbReference type="InParanoid" id="A0A1C7MYH7"/>